<organism evidence="2 3">
    <name type="scientific">Folsomia candida</name>
    <name type="common">Springtail</name>
    <dbReference type="NCBI Taxonomy" id="158441"/>
    <lineage>
        <taxon>Eukaryota</taxon>
        <taxon>Metazoa</taxon>
        <taxon>Ecdysozoa</taxon>
        <taxon>Arthropoda</taxon>
        <taxon>Hexapoda</taxon>
        <taxon>Collembola</taxon>
        <taxon>Entomobryomorpha</taxon>
        <taxon>Isotomoidea</taxon>
        <taxon>Isotomidae</taxon>
        <taxon>Proisotominae</taxon>
        <taxon>Folsomia</taxon>
    </lineage>
</organism>
<keyword evidence="1" id="KW-0732">Signal</keyword>
<dbReference type="PROSITE" id="PS51257">
    <property type="entry name" value="PROKAR_LIPOPROTEIN"/>
    <property type="match status" value="1"/>
</dbReference>
<dbReference type="EMBL" id="LNIX01000002">
    <property type="protein sequence ID" value="OXA58983.1"/>
    <property type="molecule type" value="Genomic_DNA"/>
</dbReference>
<name>A0A226EMS5_FOLCA</name>
<evidence type="ECO:0000256" key="1">
    <source>
        <dbReference type="SAM" id="SignalP"/>
    </source>
</evidence>
<protein>
    <submittedName>
        <fullName evidence="2">Mite group 2 allergen Pso o 2</fullName>
    </submittedName>
</protein>
<accession>A0A226EMS5</accession>
<dbReference type="AlphaFoldDB" id="A0A226EMS5"/>
<feature type="signal peptide" evidence="1">
    <location>
        <begin position="1"/>
        <end position="16"/>
    </location>
</feature>
<gene>
    <name evidence="2" type="ORF">Fcan01_04889</name>
</gene>
<feature type="chain" id="PRO_5013279763" evidence="1">
    <location>
        <begin position="17"/>
        <end position="139"/>
    </location>
</feature>
<sequence>MKLLLVFALCATSAYGGVVSTTSCGGVGTWRELRINGCEGASCNMRPGTPFAFEADFVTSSASPSLCLDVTAVYLGFPISIISTELENSSVQPGQLYTVRFTITPNDQLSGNELPVSASVGRCNSGLIEICRTVRVYVI</sequence>
<dbReference type="SUPFAM" id="SSF81296">
    <property type="entry name" value="E set domains"/>
    <property type="match status" value="1"/>
</dbReference>
<keyword evidence="3" id="KW-1185">Reference proteome</keyword>
<comment type="caution">
    <text evidence="2">The sequence shown here is derived from an EMBL/GenBank/DDBJ whole genome shotgun (WGS) entry which is preliminary data.</text>
</comment>
<evidence type="ECO:0000313" key="2">
    <source>
        <dbReference type="EMBL" id="OXA58983.1"/>
    </source>
</evidence>
<evidence type="ECO:0000313" key="3">
    <source>
        <dbReference type="Proteomes" id="UP000198287"/>
    </source>
</evidence>
<dbReference type="Gene3D" id="2.60.40.770">
    <property type="match status" value="1"/>
</dbReference>
<reference evidence="2 3" key="1">
    <citation type="submission" date="2015-12" db="EMBL/GenBank/DDBJ databases">
        <title>The genome of Folsomia candida.</title>
        <authorList>
            <person name="Faddeeva A."/>
            <person name="Derks M.F."/>
            <person name="Anvar Y."/>
            <person name="Smit S."/>
            <person name="Van Straalen N."/>
            <person name="Roelofs D."/>
        </authorList>
    </citation>
    <scope>NUCLEOTIDE SEQUENCE [LARGE SCALE GENOMIC DNA]</scope>
    <source>
        <strain evidence="2 3">VU population</strain>
        <tissue evidence="2">Whole body</tissue>
    </source>
</reference>
<proteinExistence type="predicted"/>
<dbReference type="Proteomes" id="UP000198287">
    <property type="component" value="Unassembled WGS sequence"/>
</dbReference>
<dbReference type="InterPro" id="IPR014756">
    <property type="entry name" value="Ig_E-set"/>
</dbReference>